<dbReference type="SUPFAM" id="SSF52047">
    <property type="entry name" value="RNI-like"/>
    <property type="match status" value="1"/>
</dbReference>
<keyword evidence="3" id="KW-1185">Reference proteome</keyword>
<protein>
    <recommendedName>
        <fullName evidence="4">F-box domain-containing protein</fullName>
    </recommendedName>
</protein>
<sequence>MTQSVSSHGPVARSDSDTPHHINGKVTIPERTSSQRKAWSRLKGSGTYAFDEIPKLRKTPWEAQRKQKPAAQPVNVQRPNGLSAIIFSQFPTRIHHRILEQLTLSYITGMMVDVSGTLRDLQACCLVNKRWLHPAREHLYHNIWLLRNETTRKRKYGIARQKSRLQLLLRTLAEERSLAQLVHCLSVTPYLQRELLAPKTLLSRSRHALDLLHEVIELCPMLEQLLGFLPELAPHYATFFQTLLRRPYLQSLVWWTHRDSWCLVDLDRLSHYEHSWQHLHILVLSQGNSAKSLSLTPGSILRMVHHMPALQSLMLAGLSRKDVNDETLQSLPALRRLRLDDLAGVTDKGIVDLSEGENAGVLTSLTMSGLKLKSMNTIILLLDGFDRLERLRLVQMEAPEYTVDDEDFLESQSLRYLHWETLVPGNATKAIADSISQDGFPALSLIKAPCDHEGHLQAVCRPIHEQELTPDDLEFMERGRLHGSSYSIRLAQLRAQLRIQEQRRRPSFNFVVKDEDEALQHTDVIGAYLGQLDSQIEYCLEPDIPGSTVALSHLSDLLKPHLPEQTDASMSSLNLSIAQSPAYTYAILF</sequence>
<dbReference type="Proteomes" id="UP000503462">
    <property type="component" value="Chromosome 1"/>
</dbReference>
<evidence type="ECO:0000313" key="2">
    <source>
        <dbReference type="EMBL" id="QIW95131.1"/>
    </source>
</evidence>
<dbReference type="Gene3D" id="3.80.10.10">
    <property type="entry name" value="Ribonuclease Inhibitor"/>
    <property type="match status" value="1"/>
</dbReference>
<feature type="region of interest" description="Disordered" evidence="1">
    <location>
        <begin position="1"/>
        <end position="37"/>
    </location>
</feature>
<organism evidence="2 3">
    <name type="scientific">Peltaster fructicola</name>
    <dbReference type="NCBI Taxonomy" id="286661"/>
    <lineage>
        <taxon>Eukaryota</taxon>
        <taxon>Fungi</taxon>
        <taxon>Dikarya</taxon>
        <taxon>Ascomycota</taxon>
        <taxon>Pezizomycotina</taxon>
        <taxon>Dothideomycetes</taxon>
        <taxon>Dothideomycetes incertae sedis</taxon>
        <taxon>Peltaster</taxon>
    </lineage>
</organism>
<accession>A0A6H0XK79</accession>
<dbReference type="EMBL" id="CP051139">
    <property type="protein sequence ID" value="QIW95131.1"/>
    <property type="molecule type" value="Genomic_DNA"/>
</dbReference>
<proteinExistence type="predicted"/>
<dbReference type="OrthoDB" id="3210378at2759"/>
<evidence type="ECO:0000313" key="3">
    <source>
        <dbReference type="Proteomes" id="UP000503462"/>
    </source>
</evidence>
<gene>
    <name evidence="2" type="ORF">AMS68_000649</name>
</gene>
<dbReference type="AlphaFoldDB" id="A0A6H0XK79"/>
<reference evidence="2 3" key="1">
    <citation type="journal article" date="2016" name="Sci. Rep.">
        <title>Peltaster fructicola genome reveals evolution from an invasive phytopathogen to an ectophytic parasite.</title>
        <authorList>
            <person name="Xu C."/>
            <person name="Chen H."/>
            <person name="Gleason M.L."/>
            <person name="Xu J.R."/>
            <person name="Liu H."/>
            <person name="Zhang R."/>
            <person name="Sun G."/>
        </authorList>
    </citation>
    <scope>NUCLEOTIDE SEQUENCE [LARGE SCALE GENOMIC DNA]</scope>
    <source>
        <strain evidence="2 3">LNHT1506</strain>
    </source>
</reference>
<name>A0A6H0XK79_9PEZI</name>
<evidence type="ECO:0008006" key="4">
    <source>
        <dbReference type="Google" id="ProtNLM"/>
    </source>
</evidence>
<dbReference type="InterPro" id="IPR032675">
    <property type="entry name" value="LRR_dom_sf"/>
</dbReference>
<evidence type="ECO:0000256" key="1">
    <source>
        <dbReference type="SAM" id="MobiDB-lite"/>
    </source>
</evidence>